<organism evidence="5 6">
    <name type="scientific">Candidatus Adlerbacteria bacterium RIFCSPHIGHO2_12_FULL_53_18</name>
    <dbReference type="NCBI Taxonomy" id="1797242"/>
    <lineage>
        <taxon>Bacteria</taxon>
        <taxon>Candidatus Adleribacteriota</taxon>
    </lineage>
</organism>
<keyword evidence="3" id="KW-0812">Transmembrane</keyword>
<dbReference type="AlphaFoldDB" id="A0A1F4XS01"/>
<dbReference type="GO" id="GO:0071555">
    <property type="term" value="P:cell wall organization"/>
    <property type="evidence" value="ECO:0007669"/>
    <property type="project" value="TreeGrafter"/>
</dbReference>
<evidence type="ECO:0000256" key="3">
    <source>
        <dbReference type="SAM" id="Phobius"/>
    </source>
</evidence>
<dbReference type="SUPFAM" id="SSF56601">
    <property type="entry name" value="beta-lactamase/transpeptidase-like"/>
    <property type="match status" value="1"/>
</dbReference>
<dbReference type="EMBL" id="MEWW01000015">
    <property type="protein sequence ID" value="OGC84492.1"/>
    <property type="molecule type" value="Genomic_DNA"/>
</dbReference>
<evidence type="ECO:0000256" key="2">
    <source>
        <dbReference type="ARBA" id="ARBA00023136"/>
    </source>
</evidence>
<evidence type="ECO:0000313" key="5">
    <source>
        <dbReference type="EMBL" id="OGC84492.1"/>
    </source>
</evidence>
<dbReference type="Gene3D" id="3.30.450.330">
    <property type="match status" value="1"/>
</dbReference>
<proteinExistence type="predicted"/>
<comment type="subcellular location">
    <subcellularLocation>
        <location evidence="1">Membrane</location>
    </subcellularLocation>
</comment>
<dbReference type="GO" id="GO:0008658">
    <property type="term" value="F:penicillin binding"/>
    <property type="evidence" value="ECO:0007669"/>
    <property type="project" value="InterPro"/>
</dbReference>
<dbReference type="GO" id="GO:0005886">
    <property type="term" value="C:plasma membrane"/>
    <property type="evidence" value="ECO:0007669"/>
    <property type="project" value="TreeGrafter"/>
</dbReference>
<keyword evidence="3" id="KW-1133">Transmembrane helix</keyword>
<keyword evidence="2 3" id="KW-0472">Membrane</keyword>
<dbReference type="InterPro" id="IPR001460">
    <property type="entry name" value="PCN-bd_Tpept"/>
</dbReference>
<name>A0A1F4XS01_9BACT</name>
<evidence type="ECO:0000259" key="4">
    <source>
        <dbReference type="Pfam" id="PF00905"/>
    </source>
</evidence>
<dbReference type="InterPro" id="IPR050515">
    <property type="entry name" value="Beta-lactam/transpept"/>
</dbReference>
<comment type="caution">
    <text evidence="5">The sequence shown here is derived from an EMBL/GenBank/DDBJ whole genome shotgun (WGS) entry which is preliminary data.</text>
</comment>
<sequence>MRKQWFVTRVRILVAVCILVAFALIGRLYMLQVMQGDLYLARAEAQTIQQTSPLLLRDSIYFSDKHGNLVLAATVAASASSTNRRYYPGATLAAQEIGFVAYNNDDVQKGRYGLERYYEQTLAREEELSYSNFFVELFGAAEALFGAKPKTGDLITTLEPVVQAELERTLEEYDAEWNSRLVGGIIMDPHTGEIIGMAVHPTFDLNAFSKEEDPLIFANPLVENVYEMGSIMKPLTVAAGLDSGAVVPQTTYYDTGEIVLDQKTIRNYDGRARGTVPMQEILNQSLNLGASFIAVQMGKDTMREYFLDKFKLGSETGIDLPGELHGLVENLQSPRQVEYATAAFGQGIAVTPIQTVRALAALANGGKLVTPHLVREIRYDVGLTQTLSWGQNEQVLSEKTAREVSRMLTEVVDTALLQGEITLERYSVAAKTGTAQVANPGGGGYYEDRFLHSFFGYFPSYDSRFIIFLFALEPVGASFASQTLTQPFHALTQFLISYYDIPPDR</sequence>
<protein>
    <recommendedName>
        <fullName evidence="4">Penicillin-binding protein transpeptidase domain-containing protein</fullName>
    </recommendedName>
</protein>
<feature type="transmembrane region" description="Helical" evidence="3">
    <location>
        <begin position="12"/>
        <end position="30"/>
    </location>
</feature>
<accession>A0A1F4XS01</accession>
<dbReference type="PANTHER" id="PTHR30627">
    <property type="entry name" value="PEPTIDOGLYCAN D,D-TRANSPEPTIDASE"/>
    <property type="match status" value="1"/>
</dbReference>
<dbReference type="Gene3D" id="3.90.1310.10">
    <property type="entry name" value="Penicillin-binding protein 2a (Domain 2)"/>
    <property type="match status" value="1"/>
</dbReference>
<dbReference type="InterPro" id="IPR012338">
    <property type="entry name" value="Beta-lactam/transpept-like"/>
</dbReference>
<dbReference type="PANTHER" id="PTHR30627:SF1">
    <property type="entry name" value="PEPTIDOGLYCAN D,D-TRANSPEPTIDASE FTSI"/>
    <property type="match status" value="1"/>
</dbReference>
<dbReference type="Proteomes" id="UP000178091">
    <property type="component" value="Unassembled WGS sequence"/>
</dbReference>
<dbReference type="Gene3D" id="3.40.710.10">
    <property type="entry name" value="DD-peptidase/beta-lactamase superfamily"/>
    <property type="match status" value="1"/>
</dbReference>
<gene>
    <name evidence="5" type="ORF">A3F55_02000</name>
</gene>
<dbReference type="Pfam" id="PF00905">
    <property type="entry name" value="Transpeptidase"/>
    <property type="match status" value="1"/>
</dbReference>
<reference evidence="5 6" key="1">
    <citation type="journal article" date="2016" name="Nat. Commun.">
        <title>Thousands of microbial genomes shed light on interconnected biogeochemical processes in an aquifer system.</title>
        <authorList>
            <person name="Anantharaman K."/>
            <person name="Brown C.T."/>
            <person name="Hug L.A."/>
            <person name="Sharon I."/>
            <person name="Castelle C.J."/>
            <person name="Probst A.J."/>
            <person name="Thomas B.C."/>
            <person name="Singh A."/>
            <person name="Wilkins M.J."/>
            <person name="Karaoz U."/>
            <person name="Brodie E.L."/>
            <person name="Williams K.H."/>
            <person name="Hubbard S.S."/>
            <person name="Banfield J.F."/>
        </authorList>
    </citation>
    <scope>NUCLEOTIDE SEQUENCE [LARGE SCALE GENOMIC DNA]</scope>
</reference>
<feature type="domain" description="Penicillin-binding protein transpeptidase" evidence="4">
    <location>
        <begin position="185"/>
        <end position="469"/>
    </location>
</feature>
<evidence type="ECO:0000256" key="1">
    <source>
        <dbReference type="ARBA" id="ARBA00004370"/>
    </source>
</evidence>
<evidence type="ECO:0000313" key="6">
    <source>
        <dbReference type="Proteomes" id="UP000178091"/>
    </source>
</evidence>